<evidence type="ECO:0000313" key="4">
    <source>
        <dbReference type="Proteomes" id="UP000554342"/>
    </source>
</evidence>
<dbReference type="AlphaFoldDB" id="A0A840Z0P9"/>
<dbReference type="Proteomes" id="UP000554342">
    <property type="component" value="Unassembled WGS sequence"/>
</dbReference>
<reference evidence="3 4" key="1">
    <citation type="submission" date="2020-08" db="EMBL/GenBank/DDBJ databases">
        <title>Genomic Encyclopedia of Type Strains, Phase IV (KMG-IV): sequencing the most valuable type-strain genomes for metagenomic binning, comparative biology and taxonomic classification.</title>
        <authorList>
            <person name="Goeker M."/>
        </authorList>
    </citation>
    <scope>NUCLEOTIDE SEQUENCE [LARGE SCALE GENOMIC DNA]</scope>
    <source>
        <strain evidence="3 4">DSM 27203</strain>
    </source>
</reference>
<keyword evidence="2" id="KW-0812">Transmembrane</keyword>
<gene>
    <name evidence="3" type="ORF">FHR23_002251</name>
</gene>
<evidence type="ECO:0000313" key="3">
    <source>
        <dbReference type="EMBL" id="MBB5719310.1"/>
    </source>
</evidence>
<feature type="transmembrane region" description="Helical" evidence="2">
    <location>
        <begin position="6"/>
        <end position="27"/>
    </location>
</feature>
<dbReference type="EMBL" id="JACIJI010000004">
    <property type="protein sequence ID" value="MBB5719310.1"/>
    <property type="molecule type" value="Genomic_DNA"/>
</dbReference>
<organism evidence="3 4">
    <name type="scientific">Stakelama sediminis</name>
    <dbReference type="NCBI Taxonomy" id="463200"/>
    <lineage>
        <taxon>Bacteria</taxon>
        <taxon>Pseudomonadati</taxon>
        <taxon>Pseudomonadota</taxon>
        <taxon>Alphaproteobacteria</taxon>
        <taxon>Sphingomonadales</taxon>
        <taxon>Sphingomonadaceae</taxon>
        <taxon>Stakelama</taxon>
    </lineage>
</organism>
<dbReference type="RefSeq" id="WP_184003956.1">
    <property type="nucleotide sequence ID" value="NZ_BAABIF010000001.1"/>
</dbReference>
<keyword evidence="4" id="KW-1185">Reference proteome</keyword>
<keyword evidence="2" id="KW-0472">Membrane</keyword>
<sequence length="199" mass="22416">MITLTPVQIAIGLVVIAVLIGVAVMVIRRNRTAHLRDRFGDEYDRTVRDRGGASKAEAELAEREKRVAKFELRPLSASQRDDFVRNWQRIQGQFVDNPEGAVGHADVLLGDVMQARGYPVSDFEQRTADLSVDHGEVITNYRTAHAIAVRHARGEASTEDLRQAMIHYRALFDDLVNEPSGDATPDPRIRRIPEERIHD</sequence>
<feature type="region of interest" description="Disordered" evidence="1">
    <location>
        <begin position="176"/>
        <end position="199"/>
    </location>
</feature>
<proteinExistence type="predicted"/>
<keyword evidence="2" id="KW-1133">Transmembrane helix</keyword>
<evidence type="ECO:0000256" key="2">
    <source>
        <dbReference type="SAM" id="Phobius"/>
    </source>
</evidence>
<name>A0A840Z0P9_9SPHN</name>
<evidence type="ECO:0000256" key="1">
    <source>
        <dbReference type="SAM" id="MobiDB-lite"/>
    </source>
</evidence>
<protein>
    <recommendedName>
        <fullName evidence="5">Secreted protein</fullName>
    </recommendedName>
</protein>
<feature type="compositionally biased region" description="Basic and acidic residues" evidence="1">
    <location>
        <begin position="185"/>
        <end position="199"/>
    </location>
</feature>
<evidence type="ECO:0008006" key="5">
    <source>
        <dbReference type="Google" id="ProtNLM"/>
    </source>
</evidence>
<comment type="caution">
    <text evidence="3">The sequence shown here is derived from an EMBL/GenBank/DDBJ whole genome shotgun (WGS) entry which is preliminary data.</text>
</comment>
<accession>A0A840Z0P9</accession>